<evidence type="ECO:0000313" key="3">
    <source>
        <dbReference type="EMBL" id="OAN49305.1"/>
    </source>
</evidence>
<keyword evidence="1" id="KW-0547">Nucleotide-binding</keyword>
<sequence length="431" mass="47083">MFVGMDFGTTNSAVALAAADRAVEVLNFATVDGPVSTLRSVLAFENARRDAQRCIQPLVGHDAIDAYLHGDGECRFLQSFKSYLTSRSFTSTAIYGAPYSLETLVALIVARLRETAEATGARVDRVVAGRPVRFVAEGGEEEDAYATGRLVEAFAKAGIGEVVFEFEPIAAAYYYESTLKRDQTVLVADFGGGTSDFCLIRLGPGRAGLARPEDAIIGTAGVGIAGDAFDRRMVEHGLSGHFGKTTTYVSDGKVLPMPAWVYAKLERWHHVAFLNTPPTLRLLRDLQRHVEHPDRIEQLLALIEHNLGYHLYRAVEQAKRDLSHSDETVLRFDHDPVVVERRVTRSEFEGWIAKELADIETCVDGLLESTGTALSQVDRVFLTGGSSLVPSVRAIFASRFGENRLSAGGEFISVATGLAQRAREVFGGRDR</sequence>
<dbReference type="CDD" id="cd10231">
    <property type="entry name" value="ASKHA_NBD_HSP70_YegD-like"/>
    <property type="match status" value="1"/>
</dbReference>
<dbReference type="AlphaFoldDB" id="A0A178MMK1"/>
<reference evidence="3 4" key="1">
    <citation type="submission" date="2016-04" db="EMBL/GenBank/DDBJ databases">
        <title>Draft genome sequence of freshwater magnetotactic bacteria Magnetospirillum marisnigri SP-1 and Magnetospirillum moscoviense BB-1.</title>
        <authorList>
            <person name="Koziaeva V."/>
            <person name="Dziuba M.V."/>
            <person name="Ivanov T.M."/>
            <person name="Kuznetsov B."/>
            <person name="Grouzdev D.S."/>
        </authorList>
    </citation>
    <scope>NUCLEOTIDE SEQUENCE [LARGE SCALE GENOMIC DNA]</scope>
    <source>
        <strain evidence="3 4">SP-1</strain>
    </source>
</reference>
<dbReference type="InterPro" id="IPR042054">
    <property type="entry name" value="YegD-like"/>
</dbReference>
<comment type="caution">
    <text evidence="3">The sequence shown here is derived from an EMBL/GenBank/DDBJ whole genome shotgun (WGS) entry which is preliminary data.</text>
</comment>
<dbReference type="STRING" id="1285242.A6A04_04105"/>
<dbReference type="InterPro" id="IPR043129">
    <property type="entry name" value="ATPase_NBD"/>
</dbReference>
<accession>A0A178MMK1</accession>
<evidence type="ECO:0000313" key="4">
    <source>
        <dbReference type="Proteomes" id="UP000078428"/>
    </source>
</evidence>
<keyword evidence="2" id="KW-0067">ATP-binding</keyword>
<dbReference type="PRINTS" id="PR00301">
    <property type="entry name" value="HEATSHOCK70"/>
</dbReference>
<dbReference type="PANTHER" id="PTHR19375">
    <property type="entry name" value="HEAT SHOCK PROTEIN 70KDA"/>
    <property type="match status" value="1"/>
</dbReference>
<gene>
    <name evidence="3" type="ORF">A6A04_04105</name>
</gene>
<dbReference type="EMBL" id="LWQT01000066">
    <property type="protein sequence ID" value="OAN49305.1"/>
    <property type="molecule type" value="Genomic_DNA"/>
</dbReference>
<dbReference type="Pfam" id="PF00012">
    <property type="entry name" value="HSP70"/>
    <property type="match status" value="2"/>
</dbReference>
<name>A0A178MMK1_9PROT</name>
<dbReference type="Proteomes" id="UP000078428">
    <property type="component" value="Unassembled WGS sequence"/>
</dbReference>
<keyword evidence="4" id="KW-1185">Reference proteome</keyword>
<evidence type="ECO:0000256" key="2">
    <source>
        <dbReference type="ARBA" id="ARBA00022840"/>
    </source>
</evidence>
<dbReference type="InterPro" id="IPR013126">
    <property type="entry name" value="Hsp_70_fam"/>
</dbReference>
<dbReference type="SUPFAM" id="SSF53067">
    <property type="entry name" value="Actin-like ATPase domain"/>
    <property type="match status" value="2"/>
</dbReference>
<dbReference type="RefSeq" id="WP_068493810.1">
    <property type="nucleotide sequence ID" value="NZ_LWQT01000066.1"/>
</dbReference>
<evidence type="ECO:0000256" key="1">
    <source>
        <dbReference type="ARBA" id="ARBA00022741"/>
    </source>
</evidence>
<dbReference type="OrthoDB" id="9807934at2"/>
<dbReference type="Gene3D" id="3.90.640.10">
    <property type="entry name" value="Actin, Chain A, domain 4"/>
    <property type="match status" value="2"/>
</dbReference>
<protein>
    <submittedName>
        <fullName evidence="3">Molecular chaperone</fullName>
    </submittedName>
</protein>
<dbReference type="GO" id="GO:0140662">
    <property type="term" value="F:ATP-dependent protein folding chaperone"/>
    <property type="evidence" value="ECO:0007669"/>
    <property type="project" value="InterPro"/>
</dbReference>
<dbReference type="Gene3D" id="3.30.420.40">
    <property type="match status" value="3"/>
</dbReference>
<dbReference type="GO" id="GO:0005524">
    <property type="term" value="F:ATP binding"/>
    <property type="evidence" value="ECO:0007669"/>
    <property type="project" value="UniProtKB-KW"/>
</dbReference>
<organism evidence="3 4">
    <name type="scientific">Paramagnetospirillum marisnigri</name>
    <dbReference type="NCBI Taxonomy" id="1285242"/>
    <lineage>
        <taxon>Bacteria</taxon>
        <taxon>Pseudomonadati</taxon>
        <taxon>Pseudomonadota</taxon>
        <taxon>Alphaproteobacteria</taxon>
        <taxon>Rhodospirillales</taxon>
        <taxon>Magnetospirillaceae</taxon>
        <taxon>Paramagnetospirillum</taxon>
    </lineage>
</organism>
<proteinExistence type="predicted"/>